<evidence type="ECO:0000256" key="9">
    <source>
        <dbReference type="ARBA" id="ARBA00022974"/>
    </source>
</evidence>
<feature type="transmembrane region" description="Helical" evidence="16">
    <location>
        <begin position="441"/>
        <end position="462"/>
    </location>
</feature>
<reference evidence="20 21" key="1">
    <citation type="submission" date="2022-01" db="EMBL/GenBank/DDBJ databases">
        <title>A chromosome-scale genome assembly of the false clownfish, Amphiprion ocellaris.</title>
        <authorList>
            <person name="Ryu T."/>
        </authorList>
    </citation>
    <scope>NUCLEOTIDE SEQUENCE [LARGE SCALE GENOMIC DNA]</scope>
</reference>
<evidence type="ECO:0000256" key="2">
    <source>
        <dbReference type="ARBA" id="ARBA00019822"/>
    </source>
</evidence>
<dbReference type="GeneTree" id="ENSGT00940000167312"/>
<name>A0AAQ5YWL8_AMPOC</name>
<dbReference type="SMART" id="SM00181">
    <property type="entry name" value="EGF"/>
    <property type="match status" value="3"/>
</dbReference>
<dbReference type="PROSITE" id="PS50026">
    <property type="entry name" value="EGF_3"/>
    <property type="match status" value="1"/>
</dbReference>
<evidence type="ECO:0000256" key="17">
    <source>
        <dbReference type="SAM" id="SignalP"/>
    </source>
</evidence>
<dbReference type="SUPFAM" id="SSF57184">
    <property type="entry name" value="Growth factor receptor domain"/>
    <property type="match status" value="1"/>
</dbReference>
<evidence type="ECO:0000259" key="18">
    <source>
        <dbReference type="PROSITE" id="PS50026"/>
    </source>
</evidence>
<evidence type="ECO:0000256" key="7">
    <source>
        <dbReference type="ARBA" id="ARBA00022734"/>
    </source>
</evidence>
<dbReference type="SMART" id="SM00034">
    <property type="entry name" value="CLECT"/>
    <property type="match status" value="2"/>
</dbReference>
<keyword evidence="9" id="KW-0654">Proteoglycan</keyword>
<comment type="caution">
    <text evidence="15">Lacks conserved residue(s) required for the propagation of feature annotation.</text>
</comment>
<dbReference type="PANTHER" id="PTHR14789:SF9">
    <property type="entry name" value="THROMBOMODULIN"/>
    <property type="match status" value="1"/>
</dbReference>
<dbReference type="InterPro" id="IPR015149">
    <property type="entry name" value="Tme5_EGF-like"/>
</dbReference>
<dbReference type="InterPro" id="IPR001881">
    <property type="entry name" value="EGF-like_Ca-bd_dom"/>
</dbReference>
<keyword evidence="8" id="KW-0677">Repeat</keyword>
<dbReference type="Gene3D" id="3.10.100.10">
    <property type="entry name" value="Mannose-Binding Protein A, subunit A"/>
    <property type="match status" value="2"/>
</dbReference>
<evidence type="ECO:0000256" key="5">
    <source>
        <dbReference type="ARBA" id="ARBA00022692"/>
    </source>
</evidence>
<keyword evidence="7" id="KW-0430">Lectin</keyword>
<feature type="domain" description="C-type lectin" evidence="19">
    <location>
        <begin position="29"/>
        <end position="146"/>
    </location>
</feature>
<comment type="function">
    <text evidence="13">Endothelial cell receptor that plays a critical role in regulating several physiological processes including hemostasis, coagulation, fibrinolysis, inflammation, and angiogenesis. Acts as a cofactor for thrombin activation of protein C/PROC on the surface of vascular endothelial cells leading to initiation of the activated protein C anticoagulant pathway. Also accelerates the activation of the plasma carboxypeptidase B2/CPB2, which catalyzes removal of C-terminal basic amino acids from its substrates including kinins or anaphylatoxins leading to fibrinolysis inhibition. Plays critical protective roles in changing the cleavage specificity of protease-activated receptor 1/PAR1, inhibiting endothelial cell permeability and inflammation. Suppresses inflammation distinctly from its anticoagulant cofactor activity by sequestering HMGB1 thereby preventing it from engaging cellular receptors such as RAGE and contributing to the inflammatory response.</text>
</comment>
<keyword evidence="5 16" id="KW-0812">Transmembrane</keyword>
<dbReference type="CDD" id="cd00054">
    <property type="entry name" value="EGF_CA"/>
    <property type="match status" value="1"/>
</dbReference>
<keyword evidence="6 17" id="KW-0732">Signal</keyword>
<reference evidence="20" key="3">
    <citation type="submission" date="2025-09" db="UniProtKB">
        <authorList>
            <consortium name="Ensembl"/>
        </authorList>
    </citation>
    <scope>IDENTIFICATION</scope>
</reference>
<dbReference type="Pfam" id="PF09064">
    <property type="entry name" value="EGF_Tme5"/>
    <property type="match status" value="1"/>
</dbReference>
<keyword evidence="21" id="KW-1185">Reference proteome</keyword>
<dbReference type="InterPro" id="IPR016186">
    <property type="entry name" value="C-type_lectin-like/link_sf"/>
</dbReference>
<dbReference type="SMART" id="SM00179">
    <property type="entry name" value="EGF_CA"/>
    <property type="match status" value="2"/>
</dbReference>
<proteinExistence type="predicted"/>
<evidence type="ECO:0000256" key="10">
    <source>
        <dbReference type="ARBA" id="ARBA00022989"/>
    </source>
</evidence>
<dbReference type="AlphaFoldDB" id="A0AAQ5YWL8"/>
<dbReference type="InterPro" id="IPR001304">
    <property type="entry name" value="C-type_lectin-like"/>
</dbReference>
<dbReference type="InterPro" id="IPR016187">
    <property type="entry name" value="CTDL_fold"/>
</dbReference>
<evidence type="ECO:0000313" key="21">
    <source>
        <dbReference type="Proteomes" id="UP001501940"/>
    </source>
</evidence>
<dbReference type="InterPro" id="IPR051505">
    <property type="entry name" value="C-type_lectin_domain"/>
</dbReference>
<evidence type="ECO:0000256" key="8">
    <source>
        <dbReference type="ARBA" id="ARBA00022737"/>
    </source>
</evidence>
<dbReference type="SUPFAM" id="SSF56436">
    <property type="entry name" value="C-type lectin-like"/>
    <property type="match status" value="2"/>
</dbReference>
<dbReference type="InterPro" id="IPR000152">
    <property type="entry name" value="EGF-type_Asp/Asn_hydroxyl_site"/>
</dbReference>
<dbReference type="PROSITE" id="PS00010">
    <property type="entry name" value="ASX_HYDROXYL"/>
    <property type="match status" value="1"/>
</dbReference>
<evidence type="ECO:0000256" key="14">
    <source>
        <dbReference type="ARBA" id="ARBA00046453"/>
    </source>
</evidence>
<keyword evidence="10 16" id="KW-1133">Transmembrane helix</keyword>
<evidence type="ECO:0000313" key="20">
    <source>
        <dbReference type="Ensembl" id="ENSAOCP00000057192.1"/>
    </source>
</evidence>
<comment type="subcellular location">
    <subcellularLocation>
        <location evidence="1">Membrane</location>
        <topology evidence="1">Single-pass type I membrane protein</topology>
    </subcellularLocation>
</comment>
<dbReference type="Gene3D" id="2.10.25.10">
    <property type="entry name" value="Laminin"/>
    <property type="match status" value="2"/>
</dbReference>
<keyword evidence="12" id="KW-1015">Disulfide bond</keyword>
<accession>A0AAQ5YWL8</accession>
<dbReference type="PROSITE" id="PS01187">
    <property type="entry name" value="EGF_CA"/>
    <property type="match status" value="1"/>
</dbReference>
<keyword evidence="11 16" id="KW-0472">Membrane</keyword>
<dbReference type="Proteomes" id="UP001501940">
    <property type="component" value="Chromosome 20"/>
</dbReference>
<evidence type="ECO:0000256" key="12">
    <source>
        <dbReference type="ARBA" id="ARBA00023157"/>
    </source>
</evidence>
<organism evidence="20 21">
    <name type="scientific">Amphiprion ocellaris</name>
    <name type="common">Clown anemonefish</name>
    <dbReference type="NCBI Taxonomy" id="80972"/>
    <lineage>
        <taxon>Eukaryota</taxon>
        <taxon>Metazoa</taxon>
        <taxon>Chordata</taxon>
        <taxon>Craniata</taxon>
        <taxon>Vertebrata</taxon>
        <taxon>Euteleostomi</taxon>
        <taxon>Actinopterygii</taxon>
        <taxon>Neopterygii</taxon>
        <taxon>Teleostei</taxon>
        <taxon>Neoteleostei</taxon>
        <taxon>Acanthomorphata</taxon>
        <taxon>Ovalentaria</taxon>
        <taxon>Pomacentridae</taxon>
        <taxon>Amphiprion</taxon>
    </lineage>
</organism>
<feature type="domain" description="EGF-like" evidence="18">
    <location>
        <begin position="366"/>
        <end position="400"/>
    </location>
</feature>
<comment type="subunit">
    <text evidence="14">Interacts with ITGAL, ITGAM and ITGB2. Interacts with thrombin/F2; this interaction switches the specificity of thrombin from a procoagulant to an anticoagulant and antifibrinolytic protease. Interacts with ANGP1 and ANGP2; these interactions significantly inhibit the generation of activated PC and TAFIa/CPB2 by the thrombin/thrombomodulin complex. Interacts with PF4; this interaction enhances generation of activated protein C. Interacts with HMGB1; this interaction inhibits HMGB1 inflammatory activity.</text>
</comment>
<protein>
    <recommendedName>
        <fullName evidence="2">Thrombomodulin</fullName>
    </recommendedName>
</protein>
<keyword evidence="3 15" id="KW-0245">EGF-like domain</keyword>
<evidence type="ECO:0000256" key="15">
    <source>
        <dbReference type="PROSITE-ProRule" id="PRU00076"/>
    </source>
</evidence>
<dbReference type="InterPro" id="IPR018097">
    <property type="entry name" value="EGF_Ca-bd_CS"/>
</dbReference>
<dbReference type="PANTHER" id="PTHR14789">
    <property type="entry name" value="CHONDROLECTIN VARIANT CHODLFDELTAE"/>
    <property type="match status" value="1"/>
</dbReference>
<dbReference type="PROSITE" id="PS50041">
    <property type="entry name" value="C_TYPE_LECTIN_2"/>
    <property type="match status" value="2"/>
</dbReference>
<evidence type="ECO:0000256" key="16">
    <source>
        <dbReference type="SAM" id="Phobius"/>
    </source>
</evidence>
<evidence type="ECO:0000256" key="4">
    <source>
        <dbReference type="ARBA" id="ARBA00022553"/>
    </source>
</evidence>
<dbReference type="InterPro" id="IPR009030">
    <property type="entry name" value="Growth_fac_rcpt_cys_sf"/>
</dbReference>
<evidence type="ECO:0000256" key="11">
    <source>
        <dbReference type="ARBA" id="ARBA00023136"/>
    </source>
</evidence>
<keyword evidence="4" id="KW-0597">Phosphoprotein</keyword>
<sequence length="488" mass="54306">MAIMLLIFLLQLINSFEGLSGAEHETLCTSNACFTLHMEKVSFEKAQQNCDDNGGYLMTLRDRHEEDVLRSLLSLLQRQHQGRLLKVWIGLKLHRQDCVLPDKALRGFKWVSGKEDSNYSNWKREPVSTCTEERCTGLGMKQAGTCRPVCIGSDCVTVNQDRVDFKTAEEACQHSNGELLTLQSETDKRIFGILSQELLGNFWIGLRLPAGACSNLSDPLRGYEWTSDNVDRSFIPSFTWKDSVKLCSPHCVSLSNDQKWTERLCSDKTDGFLCNAKHKDACQAQAVSDPAVFQDPKGCLSGPCEHTCNAVKGGYTCSCFSGYIPDSLDPRQCKIYCAQEKCPAICESGSCYCPEGFLRTDQICEDMDECEMDGCDHECKNTFGSFVCSCRKGYVLKNQVKCIKLKDSEHLVVTTPVAVGFVKPAANNTLKGSSGFAGSFLWIWIVVAVAVVAGIFVIRFHVVKRQRSREQNSTQQSAVIAPMDNIDC</sequence>
<evidence type="ECO:0000259" key="19">
    <source>
        <dbReference type="PROSITE" id="PS50041"/>
    </source>
</evidence>
<evidence type="ECO:0000256" key="3">
    <source>
        <dbReference type="ARBA" id="ARBA00022536"/>
    </source>
</evidence>
<dbReference type="InterPro" id="IPR000742">
    <property type="entry name" value="EGF"/>
</dbReference>
<reference evidence="20" key="2">
    <citation type="submission" date="2025-08" db="UniProtKB">
        <authorList>
            <consortium name="Ensembl"/>
        </authorList>
    </citation>
    <scope>IDENTIFICATION</scope>
</reference>
<evidence type="ECO:0000256" key="13">
    <source>
        <dbReference type="ARBA" id="ARBA00045242"/>
    </source>
</evidence>
<feature type="chain" id="PRO_5043792694" description="Thrombomodulin" evidence="17">
    <location>
        <begin position="19"/>
        <end position="488"/>
    </location>
</feature>
<dbReference type="GO" id="GO:0016020">
    <property type="term" value="C:membrane"/>
    <property type="evidence" value="ECO:0007669"/>
    <property type="project" value="UniProtKB-SubCell"/>
</dbReference>
<dbReference type="GO" id="GO:0030246">
    <property type="term" value="F:carbohydrate binding"/>
    <property type="evidence" value="ECO:0007669"/>
    <property type="project" value="UniProtKB-KW"/>
</dbReference>
<dbReference type="GO" id="GO:0005509">
    <property type="term" value="F:calcium ion binding"/>
    <property type="evidence" value="ECO:0007669"/>
    <property type="project" value="InterPro"/>
</dbReference>
<evidence type="ECO:0000256" key="6">
    <source>
        <dbReference type="ARBA" id="ARBA00022729"/>
    </source>
</evidence>
<evidence type="ECO:0000256" key="1">
    <source>
        <dbReference type="ARBA" id="ARBA00004479"/>
    </source>
</evidence>
<dbReference type="GO" id="GO:0004888">
    <property type="term" value="F:transmembrane signaling receptor activity"/>
    <property type="evidence" value="ECO:0007669"/>
    <property type="project" value="InterPro"/>
</dbReference>
<dbReference type="Pfam" id="PF00059">
    <property type="entry name" value="Lectin_C"/>
    <property type="match status" value="2"/>
</dbReference>
<dbReference type="Ensembl" id="ENSAOCT00000044168.1">
    <property type="protein sequence ID" value="ENSAOCP00000057192.1"/>
    <property type="gene ID" value="ENSAOCG00000030818.1"/>
</dbReference>
<dbReference type="PIRSF" id="PIRSF001775">
    <property type="entry name" value="CD93/CD141"/>
    <property type="match status" value="1"/>
</dbReference>
<feature type="domain" description="C-type lectin" evidence="19">
    <location>
        <begin position="151"/>
        <end position="268"/>
    </location>
</feature>
<keyword evidence="9" id="KW-0325">Glycoprotein</keyword>
<feature type="signal peptide" evidence="17">
    <location>
        <begin position="1"/>
        <end position="18"/>
    </location>
</feature>